<dbReference type="InterPro" id="IPR042267">
    <property type="entry name" value="VTC_sf"/>
</dbReference>
<dbReference type="EMBL" id="AP027731">
    <property type="protein sequence ID" value="BDZ47155.1"/>
    <property type="molecule type" value="Genomic_DNA"/>
</dbReference>
<gene>
    <name evidence="2" type="ORF">GCM10025866_30640</name>
</gene>
<accession>A0ABM8GFM5</accession>
<dbReference type="InterPro" id="IPR018966">
    <property type="entry name" value="VTC_domain"/>
</dbReference>
<evidence type="ECO:0000313" key="3">
    <source>
        <dbReference type="Proteomes" id="UP001321498"/>
    </source>
</evidence>
<sequence length="275" mass="30430">MSTADRLLEMQPISLDDLNAVAALQTRVDRKYLVPRDDLDRVLRGLGDDCRVLDFGGSRSSAYESVYFDTPDLASYLSAARKRRRKFKIRTRAYLDTGACFLEVKTAGGRSLTIKDRLEYTMEDRDVLTAEGREYVNAVLGESGVADLTETPLAPTLITRYSRSTLYIPSSGARATIDVDLEWVVDDQRRLVLPELAVVESKSAGGASVVDKLLWRAGHRPVGISKYGVGLAALQPDLPSNKWRRVLKRHFLGPHETAAARDGARESRESLTSAA</sequence>
<feature type="domain" description="VTC" evidence="1">
    <location>
        <begin position="27"/>
        <end position="234"/>
    </location>
</feature>
<dbReference type="Proteomes" id="UP001321498">
    <property type="component" value="Chromosome"/>
</dbReference>
<organism evidence="2 3">
    <name type="scientific">Naasia aerilata</name>
    <dbReference type="NCBI Taxonomy" id="1162966"/>
    <lineage>
        <taxon>Bacteria</taxon>
        <taxon>Bacillati</taxon>
        <taxon>Actinomycetota</taxon>
        <taxon>Actinomycetes</taxon>
        <taxon>Micrococcales</taxon>
        <taxon>Microbacteriaceae</taxon>
        <taxon>Naasia</taxon>
    </lineage>
</organism>
<proteinExistence type="predicted"/>
<dbReference type="SUPFAM" id="SSF55154">
    <property type="entry name" value="CYTH-like phosphatases"/>
    <property type="match status" value="1"/>
</dbReference>
<dbReference type="InterPro" id="IPR033469">
    <property type="entry name" value="CYTH-like_dom_sf"/>
</dbReference>
<dbReference type="Gene3D" id="3.20.100.30">
    <property type="entry name" value="VTC, catalytic tunnel domain"/>
    <property type="match status" value="1"/>
</dbReference>
<dbReference type="RefSeq" id="WP_286277108.1">
    <property type="nucleotide sequence ID" value="NZ_AP027731.1"/>
</dbReference>
<protein>
    <submittedName>
        <fullName evidence="2">VTC domain-containing protein</fullName>
    </submittedName>
</protein>
<dbReference type="CDD" id="cd07750">
    <property type="entry name" value="PolyPPase_VTC_like"/>
    <property type="match status" value="1"/>
</dbReference>
<keyword evidence="3" id="KW-1185">Reference proteome</keyword>
<evidence type="ECO:0000259" key="1">
    <source>
        <dbReference type="Pfam" id="PF09359"/>
    </source>
</evidence>
<name>A0ABM8GFM5_9MICO</name>
<dbReference type="Pfam" id="PF09359">
    <property type="entry name" value="VTC"/>
    <property type="match status" value="1"/>
</dbReference>
<reference evidence="3" key="1">
    <citation type="journal article" date="2019" name="Int. J. Syst. Evol. Microbiol.">
        <title>The Global Catalogue of Microorganisms (GCM) 10K type strain sequencing project: providing services to taxonomists for standard genome sequencing and annotation.</title>
        <authorList>
            <consortium name="The Broad Institute Genomics Platform"/>
            <consortium name="The Broad Institute Genome Sequencing Center for Infectious Disease"/>
            <person name="Wu L."/>
            <person name="Ma J."/>
        </authorList>
    </citation>
    <scope>NUCLEOTIDE SEQUENCE [LARGE SCALE GENOMIC DNA]</scope>
    <source>
        <strain evidence="3">NBRC 108725</strain>
    </source>
</reference>
<evidence type="ECO:0000313" key="2">
    <source>
        <dbReference type="EMBL" id="BDZ47155.1"/>
    </source>
</evidence>